<dbReference type="GO" id="GO:0140096">
    <property type="term" value="F:catalytic activity, acting on a protein"/>
    <property type="evidence" value="ECO:0007669"/>
    <property type="project" value="UniProtKB-ARBA"/>
</dbReference>
<evidence type="ECO:0000313" key="12">
    <source>
        <dbReference type="EMBL" id="KNZ42117.1"/>
    </source>
</evidence>
<dbReference type="HAMAP" id="MF_00125">
    <property type="entry name" value="HisZ"/>
    <property type="match status" value="1"/>
</dbReference>
<dbReference type="PANTHER" id="PTHR43707">
    <property type="entry name" value="HISTIDYL-TRNA SYNTHETASE"/>
    <property type="match status" value="1"/>
</dbReference>
<dbReference type="Proteomes" id="UP000036873">
    <property type="component" value="Unassembled WGS sequence"/>
</dbReference>
<evidence type="ECO:0000256" key="6">
    <source>
        <dbReference type="ARBA" id="ARBA00022605"/>
    </source>
</evidence>
<evidence type="ECO:0000256" key="3">
    <source>
        <dbReference type="ARBA" id="ARBA00005539"/>
    </source>
</evidence>
<keyword evidence="13" id="KW-1185">Reference proteome</keyword>
<comment type="caution">
    <text evidence="12">The sequence shown here is derived from an EMBL/GenBank/DDBJ whole genome shotgun (WGS) entry which is preliminary data.</text>
</comment>
<dbReference type="UniPathway" id="UPA00031">
    <property type="reaction ID" value="UER00006"/>
</dbReference>
<feature type="binding site" evidence="10">
    <location>
        <begin position="272"/>
        <end position="273"/>
    </location>
    <ligand>
        <name>L-histidine</name>
        <dbReference type="ChEBI" id="CHEBI:57595"/>
    </ligand>
</feature>
<dbReference type="STRING" id="52689.AKG39_08095"/>
<dbReference type="InterPro" id="IPR004517">
    <property type="entry name" value="HisZ"/>
</dbReference>
<evidence type="ECO:0000313" key="13">
    <source>
        <dbReference type="Proteomes" id="UP000036873"/>
    </source>
</evidence>
<comment type="function">
    <text evidence="8 9">Required for the first step of histidine biosynthesis. May allow the feedback regulation of ATP phosphoribosyltransferase activity by histidine.</text>
</comment>
<dbReference type="PANTHER" id="PTHR43707:SF6">
    <property type="entry name" value="ATP PHOSPHORIBOSYLTRANSFERASE REGULATORY SUBUNIT"/>
    <property type="match status" value="1"/>
</dbReference>
<name>A0A0L6U195_9FIRM</name>
<evidence type="ECO:0000256" key="8">
    <source>
        <dbReference type="ARBA" id="ARBA00025246"/>
    </source>
</evidence>
<evidence type="ECO:0000256" key="4">
    <source>
        <dbReference type="ARBA" id="ARBA00020397"/>
    </source>
</evidence>
<gene>
    <name evidence="9" type="primary">hisZ</name>
    <name evidence="12" type="ORF">AKG39_08095</name>
</gene>
<evidence type="ECO:0000256" key="9">
    <source>
        <dbReference type="HAMAP-Rule" id="MF_00125"/>
    </source>
</evidence>
<dbReference type="GO" id="GO:0016757">
    <property type="term" value="F:glycosyltransferase activity"/>
    <property type="evidence" value="ECO:0007669"/>
    <property type="project" value="UniProtKB-KW"/>
</dbReference>
<proteinExistence type="inferred from homology"/>
<feature type="domain" description="Class II Histidinyl-tRNA synthetase (HisRS)-like catalytic core" evidence="11">
    <location>
        <begin position="9"/>
        <end position="318"/>
    </location>
</feature>
<organism evidence="12 13">
    <name type="scientific">Acetobacterium bakii</name>
    <dbReference type="NCBI Taxonomy" id="52689"/>
    <lineage>
        <taxon>Bacteria</taxon>
        <taxon>Bacillati</taxon>
        <taxon>Bacillota</taxon>
        <taxon>Clostridia</taxon>
        <taxon>Eubacteriales</taxon>
        <taxon>Eubacteriaceae</taxon>
        <taxon>Acetobacterium</taxon>
    </lineage>
</organism>
<dbReference type="InterPro" id="IPR041715">
    <property type="entry name" value="HisRS-like_core"/>
</dbReference>
<dbReference type="GO" id="GO:0004821">
    <property type="term" value="F:histidine-tRNA ligase activity"/>
    <property type="evidence" value="ECO:0007669"/>
    <property type="project" value="TreeGrafter"/>
</dbReference>
<keyword evidence="12" id="KW-0808">Transferase</keyword>
<dbReference type="PIRSF" id="PIRSF001549">
    <property type="entry name" value="His-tRNA_synth"/>
    <property type="match status" value="1"/>
</dbReference>
<evidence type="ECO:0000256" key="10">
    <source>
        <dbReference type="PIRSR" id="PIRSR001549-1"/>
    </source>
</evidence>
<dbReference type="SUPFAM" id="SSF55681">
    <property type="entry name" value="Class II aaRS and biotin synthetases"/>
    <property type="match status" value="1"/>
</dbReference>
<dbReference type="InterPro" id="IPR004516">
    <property type="entry name" value="HisRS/HisZ"/>
</dbReference>
<comment type="similarity">
    <text evidence="3 9">Belongs to the class-II aminoacyl-tRNA synthetase family. HisZ subfamily.</text>
</comment>
<comment type="pathway">
    <text evidence="2 9">Amino-acid biosynthesis; L-histidine biosynthesis; L-histidine from 5-phospho-alpha-D-ribose 1-diphosphate: step 1/9.</text>
</comment>
<evidence type="ECO:0000256" key="7">
    <source>
        <dbReference type="ARBA" id="ARBA00023102"/>
    </source>
</evidence>
<evidence type="ECO:0000256" key="2">
    <source>
        <dbReference type="ARBA" id="ARBA00004667"/>
    </source>
</evidence>
<dbReference type="Pfam" id="PF13393">
    <property type="entry name" value="tRNA-synt_His"/>
    <property type="match status" value="1"/>
</dbReference>
<evidence type="ECO:0000259" key="11">
    <source>
        <dbReference type="Pfam" id="PF13393"/>
    </source>
</evidence>
<keyword evidence="6 9" id="KW-0028">Amino-acid biosynthesis</keyword>
<evidence type="ECO:0000256" key="1">
    <source>
        <dbReference type="ARBA" id="ARBA00004496"/>
    </source>
</evidence>
<comment type="miscellaneous">
    <text evidence="9">This function is generally fulfilled by the C-terminal part of HisG, which is missing in some bacteria such as this one.</text>
</comment>
<dbReference type="AlphaFoldDB" id="A0A0L6U195"/>
<feature type="binding site" evidence="10">
    <location>
        <position position="108"/>
    </location>
    <ligand>
        <name>L-histidine</name>
        <dbReference type="ChEBI" id="CHEBI:57595"/>
    </ligand>
</feature>
<keyword evidence="7 9" id="KW-0368">Histidine biosynthesis</keyword>
<comment type="subunit">
    <text evidence="9">Heteromultimer composed of HisG and HisZ subunits.</text>
</comment>
<feature type="binding site" evidence="10">
    <location>
        <begin position="78"/>
        <end position="80"/>
    </location>
    <ligand>
        <name>L-histidine</name>
        <dbReference type="ChEBI" id="CHEBI:57595"/>
    </ligand>
</feature>
<dbReference type="RefSeq" id="WP_050739877.1">
    <property type="nucleotide sequence ID" value="NZ_LGYO01000019.1"/>
</dbReference>
<keyword evidence="12" id="KW-0328">Glycosyltransferase</keyword>
<dbReference type="GO" id="GO:0006427">
    <property type="term" value="P:histidyl-tRNA aminoacylation"/>
    <property type="evidence" value="ECO:0007669"/>
    <property type="project" value="TreeGrafter"/>
</dbReference>
<feature type="binding site" evidence="10">
    <location>
        <position position="126"/>
    </location>
    <ligand>
        <name>L-histidine</name>
        <dbReference type="ChEBI" id="CHEBI:57595"/>
    </ligand>
</feature>
<dbReference type="Gene3D" id="3.30.930.10">
    <property type="entry name" value="Bira Bifunctional Protein, Domain 2"/>
    <property type="match status" value="1"/>
</dbReference>
<protein>
    <recommendedName>
        <fullName evidence="4 9">ATP phosphoribosyltransferase regulatory subunit</fullName>
    </recommendedName>
</protein>
<dbReference type="GO" id="GO:0000105">
    <property type="term" value="P:L-histidine biosynthetic process"/>
    <property type="evidence" value="ECO:0007669"/>
    <property type="project" value="UniProtKB-UniRule"/>
</dbReference>
<accession>A0A0L6U195</accession>
<dbReference type="GO" id="GO:0005737">
    <property type="term" value="C:cytoplasm"/>
    <property type="evidence" value="ECO:0007669"/>
    <property type="project" value="UniProtKB-SubCell"/>
</dbReference>
<dbReference type="EMBL" id="LGYO01000019">
    <property type="protein sequence ID" value="KNZ42117.1"/>
    <property type="molecule type" value="Genomic_DNA"/>
</dbReference>
<dbReference type="PATRIC" id="fig|52689.4.peg.748"/>
<dbReference type="OrthoDB" id="9800814at2"/>
<comment type="subcellular location">
    <subcellularLocation>
        <location evidence="1 9">Cytoplasm</location>
    </subcellularLocation>
</comment>
<reference evidence="13" key="1">
    <citation type="submission" date="2015-07" db="EMBL/GenBank/DDBJ databases">
        <title>Draft genome sequence of Acetobacterium bakii DSM 8293, a potential psychrophilic chemical producer through syngas fermentation.</title>
        <authorList>
            <person name="Song Y."/>
            <person name="Hwang S."/>
            <person name="Cho B.-K."/>
        </authorList>
    </citation>
    <scope>NUCLEOTIDE SEQUENCE [LARGE SCALE GENOMIC DNA]</scope>
    <source>
        <strain evidence="13">DSM 8239</strain>
    </source>
</reference>
<sequence>MLLNSTIDGFENIQHQDYYSLEKIINKLTTLYRLYGYHQISTPTFETYDLYVGEDSIPSDDLFKLVNHQGKVLVLKPDATLPVTRMAAMNHPNADEVIKFAYQTNIYRNFSSPEMIKKEITQIGIEYFGNDSPECDGEVIGLAILSLLENGVKDVHIDLGHVGFINYLFEELALSSFEREMLFQYIENKNIDDIACFLKPLDLSAEAKAIIIKLPSLYGEPKAVLKEMKTLCLNENMAGVVEKIAEIYCHLEVMGLASYVSFDLGFTNQMNYYTDINFKGYINNWGEPVISGGRYNNLSEKFGIPRPACGFAIDLMKVIDYMEQENLLPMDTQKNHVIFYGYDDKSAAYDLANNLRAKGEITEVFMIKSDWGYHVISIRENPLYKNAEIYFLSQGKLCIVENDQYISLEAITFESEVN</sequence>
<dbReference type="CDD" id="cd00773">
    <property type="entry name" value="HisRS-like_core"/>
    <property type="match status" value="1"/>
</dbReference>
<evidence type="ECO:0000256" key="5">
    <source>
        <dbReference type="ARBA" id="ARBA00022490"/>
    </source>
</evidence>
<dbReference type="InterPro" id="IPR045864">
    <property type="entry name" value="aa-tRNA-synth_II/BPL/LPL"/>
</dbReference>
<feature type="binding site" evidence="10">
    <location>
        <position position="122"/>
    </location>
    <ligand>
        <name>L-histidine</name>
        <dbReference type="ChEBI" id="CHEBI:57595"/>
    </ligand>
</feature>
<keyword evidence="5 9" id="KW-0963">Cytoplasm</keyword>